<evidence type="ECO:0000313" key="2">
    <source>
        <dbReference type="EMBL" id="CEK98069.1"/>
    </source>
</evidence>
<feature type="non-terminal residue" evidence="2">
    <location>
        <position position="1"/>
    </location>
</feature>
<sequence length="135" mass="15887">DVTAAERTAHKNIETLNAVLKDTVIRQVHNKASERMTEIEQYRDMLVKKLEDIKVYASKFTAGCPEEKCVKKIQHHMTVISGVHSRFRRDKSVKNQMTNHDETIHEFERKKLHDHCLTMRSIFTDHCLPQLEKVY</sequence>
<reference evidence="2" key="1">
    <citation type="submission" date="2014-12" db="EMBL/GenBank/DDBJ databases">
        <title>Insight into the proteome of Arion vulgaris.</title>
        <authorList>
            <person name="Aradska J."/>
            <person name="Bulat T."/>
            <person name="Smidak R."/>
            <person name="Sarate P."/>
            <person name="Gangsoo J."/>
            <person name="Sialana F."/>
            <person name="Bilban M."/>
            <person name="Lubec G."/>
        </authorList>
    </citation>
    <scope>NUCLEOTIDE SEQUENCE</scope>
    <source>
        <tissue evidence="2">Skin</tissue>
    </source>
</reference>
<evidence type="ECO:0000259" key="1">
    <source>
        <dbReference type="Pfam" id="PF18394"/>
    </source>
</evidence>
<dbReference type="Pfam" id="PF18394">
    <property type="entry name" value="TBK1_CCD1"/>
    <property type="match status" value="1"/>
</dbReference>
<dbReference type="AlphaFoldDB" id="A0A0B7BXZ0"/>
<dbReference type="InterPro" id="IPR041309">
    <property type="entry name" value="TBK1_CC1"/>
</dbReference>
<gene>
    <name evidence="2" type="primary">ORF217705</name>
</gene>
<protein>
    <recommendedName>
        <fullName evidence="1">TANK-binding kinase 1 coiled-coil domain-containing protein</fullName>
    </recommendedName>
</protein>
<feature type="domain" description="TANK-binding kinase 1 coiled-coil" evidence="1">
    <location>
        <begin position="26"/>
        <end position="133"/>
    </location>
</feature>
<dbReference type="Gene3D" id="1.20.1270.420">
    <property type="match status" value="1"/>
</dbReference>
<name>A0A0B7BXZ0_9EUPU</name>
<feature type="non-terminal residue" evidence="2">
    <location>
        <position position="135"/>
    </location>
</feature>
<dbReference type="EMBL" id="HACG01051198">
    <property type="protein sequence ID" value="CEK98069.1"/>
    <property type="molecule type" value="Transcribed_RNA"/>
</dbReference>
<accession>A0A0B7BXZ0</accession>
<organism evidence="2">
    <name type="scientific">Arion vulgaris</name>
    <dbReference type="NCBI Taxonomy" id="1028688"/>
    <lineage>
        <taxon>Eukaryota</taxon>
        <taxon>Metazoa</taxon>
        <taxon>Spiralia</taxon>
        <taxon>Lophotrochozoa</taxon>
        <taxon>Mollusca</taxon>
        <taxon>Gastropoda</taxon>
        <taxon>Heterobranchia</taxon>
        <taxon>Euthyneura</taxon>
        <taxon>Panpulmonata</taxon>
        <taxon>Eupulmonata</taxon>
        <taxon>Stylommatophora</taxon>
        <taxon>Helicina</taxon>
        <taxon>Arionoidea</taxon>
        <taxon>Arionidae</taxon>
        <taxon>Arion</taxon>
    </lineage>
</organism>
<proteinExistence type="predicted"/>